<keyword evidence="3" id="KW-1185">Reference proteome</keyword>
<comment type="caution">
    <text evidence="2">The sequence shown here is derived from an EMBL/GenBank/DDBJ whole genome shotgun (WGS) entry which is preliminary data.</text>
</comment>
<feature type="compositionally biased region" description="Basic residues" evidence="1">
    <location>
        <begin position="238"/>
        <end position="250"/>
    </location>
</feature>
<dbReference type="AlphaFoldDB" id="A0A8J5JFK2"/>
<feature type="compositionally biased region" description="Basic residues" evidence="1">
    <location>
        <begin position="214"/>
        <end position="224"/>
    </location>
</feature>
<sequence>MLRPIISGMDKSVVNKGGHPFALDDAGNIPIIDEEDFSHTSHISNTSLALPSSVNTGIMDIDREPEQEQSVRRHVRQNEVCETIDASRCFIDDESCTKDEAKPSVQETEEPGRTLNSADCKCWSQSEKNNPEQRRDVADIDNKNVNLIADESSTQSILDNPANYVTHKLSFPVANKNKDKESLYDAESESQLSVSQISSSEAYLASDFPDVKVKNKTKKQKTHKLGKDGRDSDSSVSSKRKGSSSKTRIKSKFTPGSLEYIEQRLCGRLFSGWVGERRWVESLRAYRDVIEVDEWEVDMNQQLKAIINSIPGVYEGTKWINLSPPGESLCYCLWVLLAAPPVPGHYWYTVTGIQLEPLFGLRILVKEIR</sequence>
<accession>A0A8J5JFK2</accession>
<name>A0A8J5JFK2_HOMAM</name>
<dbReference type="Proteomes" id="UP000747542">
    <property type="component" value="Unassembled WGS sequence"/>
</dbReference>
<gene>
    <name evidence="2" type="ORF">Hamer_G010063</name>
</gene>
<proteinExistence type="predicted"/>
<evidence type="ECO:0000313" key="3">
    <source>
        <dbReference type="Proteomes" id="UP000747542"/>
    </source>
</evidence>
<evidence type="ECO:0000313" key="2">
    <source>
        <dbReference type="EMBL" id="KAG7157212.1"/>
    </source>
</evidence>
<protein>
    <submittedName>
        <fullName evidence="2">Uncharacterized protein</fullName>
    </submittedName>
</protein>
<dbReference type="EMBL" id="JAHLQT010037907">
    <property type="protein sequence ID" value="KAG7157212.1"/>
    <property type="molecule type" value="Genomic_DNA"/>
</dbReference>
<reference evidence="2" key="1">
    <citation type="journal article" date="2021" name="Sci. Adv.">
        <title>The American lobster genome reveals insights on longevity, neural, and immune adaptations.</title>
        <authorList>
            <person name="Polinski J.M."/>
            <person name="Zimin A.V."/>
            <person name="Clark K.F."/>
            <person name="Kohn A.B."/>
            <person name="Sadowski N."/>
            <person name="Timp W."/>
            <person name="Ptitsyn A."/>
            <person name="Khanna P."/>
            <person name="Romanova D.Y."/>
            <person name="Williams P."/>
            <person name="Greenwood S.J."/>
            <person name="Moroz L.L."/>
            <person name="Walt D.R."/>
            <person name="Bodnar A.G."/>
        </authorList>
    </citation>
    <scope>NUCLEOTIDE SEQUENCE</scope>
    <source>
        <strain evidence="2">GMGI-L3</strain>
    </source>
</reference>
<organism evidence="2 3">
    <name type="scientific">Homarus americanus</name>
    <name type="common">American lobster</name>
    <dbReference type="NCBI Taxonomy" id="6706"/>
    <lineage>
        <taxon>Eukaryota</taxon>
        <taxon>Metazoa</taxon>
        <taxon>Ecdysozoa</taxon>
        <taxon>Arthropoda</taxon>
        <taxon>Crustacea</taxon>
        <taxon>Multicrustacea</taxon>
        <taxon>Malacostraca</taxon>
        <taxon>Eumalacostraca</taxon>
        <taxon>Eucarida</taxon>
        <taxon>Decapoda</taxon>
        <taxon>Pleocyemata</taxon>
        <taxon>Astacidea</taxon>
        <taxon>Nephropoidea</taxon>
        <taxon>Nephropidae</taxon>
        <taxon>Homarus</taxon>
    </lineage>
</organism>
<feature type="region of interest" description="Disordered" evidence="1">
    <location>
        <begin position="214"/>
        <end position="250"/>
    </location>
</feature>
<evidence type="ECO:0000256" key="1">
    <source>
        <dbReference type="SAM" id="MobiDB-lite"/>
    </source>
</evidence>